<proteinExistence type="predicted"/>
<reference evidence="1" key="1">
    <citation type="submission" date="2019-08" db="EMBL/GenBank/DDBJ databases">
        <authorList>
            <person name="Kucharzyk K."/>
            <person name="Murdoch R.W."/>
            <person name="Higgins S."/>
            <person name="Loffler F."/>
        </authorList>
    </citation>
    <scope>NUCLEOTIDE SEQUENCE</scope>
</reference>
<dbReference type="EMBL" id="VSSQ01003067">
    <property type="protein sequence ID" value="MPM18871.1"/>
    <property type="molecule type" value="Genomic_DNA"/>
</dbReference>
<organism evidence="1">
    <name type="scientific">bioreactor metagenome</name>
    <dbReference type="NCBI Taxonomy" id="1076179"/>
    <lineage>
        <taxon>unclassified sequences</taxon>
        <taxon>metagenomes</taxon>
        <taxon>ecological metagenomes</taxon>
    </lineage>
</organism>
<protein>
    <submittedName>
        <fullName evidence="1">Uncharacterized protein</fullName>
    </submittedName>
</protein>
<dbReference type="AlphaFoldDB" id="A0A644XSY2"/>
<accession>A0A644XSY2</accession>
<sequence>MITVGNLKELQANIETLDKYLNSKKDPEYGFGLGLVKKELVL</sequence>
<name>A0A644XSY2_9ZZZZ</name>
<comment type="caution">
    <text evidence="1">The sequence shown here is derived from an EMBL/GenBank/DDBJ whole genome shotgun (WGS) entry which is preliminary data.</text>
</comment>
<evidence type="ECO:0000313" key="1">
    <source>
        <dbReference type="EMBL" id="MPM18871.1"/>
    </source>
</evidence>
<gene>
    <name evidence="1" type="ORF">SDC9_65288</name>
</gene>